<evidence type="ECO:0000256" key="5">
    <source>
        <dbReference type="ARBA" id="ARBA00029440"/>
    </source>
</evidence>
<dbReference type="InterPro" id="IPR002912">
    <property type="entry name" value="ACT_dom"/>
</dbReference>
<keyword evidence="3" id="KW-0584">Phenylalanine biosynthesis</keyword>
<dbReference type="CDD" id="cd04905">
    <property type="entry name" value="ACT_CM-PDT"/>
    <property type="match status" value="1"/>
</dbReference>
<evidence type="ECO:0000256" key="1">
    <source>
        <dbReference type="ARBA" id="ARBA00022605"/>
    </source>
</evidence>
<reference evidence="8" key="1">
    <citation type="submission" date="2018-05" db="EMBL/GenBank/DDBJ databases">
        <authorList>
            <person name="Lanie J.A."/>
            <person name="Ng W.-L."/>
            <person name="Kazmierczak K.M."/>
            <person name="Andrzejewski T.M."/>
            <person name="Davidsen T.M."/>
            <person name="Wayne K.J."/>
            <person name="Tettelin H."/>
            <person name="Glass J.I."/>
            <person name="Rusch D."/>
            <person name="Podicherti R."/>
            <person name="Tsui H.-C.T."/>
            <person name="Winkler M.E."/>
        </authorList>
    </citation>
    <scope>NUCLEOTIDE SEQUENCE</scope>
</reference>
<dbReference type="GO" id="GO:0004664">
    <property type="term" value="F:prephenate dehydratase activity"/>
    <property type="evidence" value="ECO:0007669"/>
    <property type="project" value="InterPro"/>
</dbReference>
<evidence type="ECO:0000256" key="4">
    <source>
        <dbReference type="ARBA" id="ARBA00023239"/>
    </source>
</evidence>
<dbReference type="CDD" id="cd13631">
    <property type="entry name" value="PBP2_Ct-PDT_like"/>
    <property type="match status" value="1"/>
</dbReference>
<keyword evidence="1" id="KW-0028">Amino-acid biosynthesis</keyword>
<protein>
    <recommendedName>
        <fullName evidence="9">Prephenate dehydratase</fullName>
    </recommendedName>
</protein>
<dbReference type="Gene3D" id="3.30.70.260">
    <property type="match status" value="1"/>
</dbReference>
<dbReference type="PROSITE" id="PS00857">
    <property type="entry name" value="PREPHENATE_DEHYDR_1"/>
    <property type="match status" value="1"/>
</dbReference>
<gene>
    <name evidence="8" type="ORF">METZ01_LOCUS208462</name>
</gene>
<organism evidence="8">
    <name type="scientific">marine metagenome</name>
    <dbReference type="NCBI Taxonomy" id="408172"/>
    <lineage>
        <taxon>unclassified sequences</taxon>
        <taxon>metagenomes</taxon>
        <taxon>ecological metagenomes</taxon>
    </lineage>
</organism>
<keyword evidence="4" id="KW-0456">Lyase</keyword>
<dbReference type="GO" id="GO:0005737">
    <property type="term" value="C:cytoplasm"/>
    <property type="evidence" value="ECO:0007669"/>
    <property type="project" value="TreeGrafter"/>
</dbReference>
<dbReference type="Pfam" id="PF00800">
    <property type="entry name" value="PDT"/>
    <property type="match status" value="1"/>
</dbReference>
<evidence type="ECO:0000313" key="8">
    <source>
        <dbReference type="EMBL" id="SVB55608.1"/>
    </source>
</evidence>
<dbReference type="SUPFAM" id="SSF55021">
    <property type="entry name" value="ACT-like"/>
    <property type="match status" value="1"/>
</dbReference>
<dbReference type="InterPro" id="IPR018528">
    <property type="entry name" value="Preph_deHydtase_CS"/>
</dbReference>
<dbReference type="PANTHER" id="PTHR21022">
    <property type="entry name" value="PREPHENATE DEHYDRATASE P PROTEIN"/>
    <property type="match status" value="1"/>
</dbReference>
<evidence type="ECO:0000256" key="3">
    <source>
        <dbReference type="ARBA" id="ARBA00023222"/>
    </source>
</evidence>
<name>A0A382EY39_9ZZZZ</name>
<feature type="domain" description="Prephenate dehydratase" evidence="6">
    <location>
        <begin position="1"/>
        <end position="143"/>
    </location>
</feature>
<comment type="pathway">
    <text evidence="5">Amino-acid biosynthesis.</text>
</comment>
<evidence type="ECO:0000259" key="6">
    <source>
        <dbReference type="PROSITE" id="PS51171"/>
    </source>
</evidence>
<dbReference type="Gene3D" id="3.40.190.10">
    <property type="entry name" value="Periplasmic binding protein-like II"/>
    <property type="match status" value="2"/>
</dbReference>
<dbReference type="SUPFAM" id="SSF53850">
    <property type="entry name" value="Periplasmic binding protein-like II"/>
    <property type="match status" value="1"/>
</dbReference>
<sequence length="242" mass="27098">MFECVREGNANIALVPIENSKAGRVADTHHLIPNSKLKIIGEYFLEVNHCLLAPPDASINTIKRVHSHEQAITQCRKNLIKNNKDMIVAADTAGAAKMVSELNNKEDAAIASDLAAKIYNLKIIESNFQDANNNVTRFLIMSKKMSFVDVNEKDLMTTLVFQVRSIPAALYKSLGGFASNGVNITKLESYVHPQGFDVAQFYIDFEGHPENEAVKLAIDEMKFFCKHFDILGVYKMSDFRKK</sequence>
<evidence type="ECO:0008006" key="9">
    <source>
        <dbReference type="Google" id="ProtNLM"/>
    </source>
</evidence>
<dbReference type="InterPro" id="IPR045865">
    <property type="entry name" value="ACT-like_dom_sf"/>
</dbReference>
<dbReference type="GO" id="GO:0009094">
    <property type="term" value="P:L-phenylalanine biosynthetic process"/>
    <property type="evidence" value="ECO:0007669"/>
    <property type="project" value="UniProtKB-KW"/>
</dbReference>
<evidence type="ECO:0000256" key="2">
    <source>
        <dbReference type="ARBA" id="ARBA00023141"/>
    </source>
</evidence>
<evidence type="ECO:0000259" key="7">
    <source>
        <dbReference type="PROSITE" id="PS51671"/>
    </source>
</evidence>
<accession>A0A382EY39</accession>
<dbReference type="PANTHER" id="PTHR21022:SF19">
    <property type="entry name" value="PREPHENATE DEHYDRATASE-RELATED"/>
    <property type="match status" value="1"/>
</dbReference>
<dbReference type="EMBL" id="UINC01046955">
    <property type="protein sequence ID" value="SVB55608.1"/>
    <property type="molecule type" value="Genomic_DNA"/>
</dbReference>
<dbReference type="AlphaFoldDB" id="A0A382EY39"/>
<proteinExistence type="predicted"/>
<dbReference type="InterPro" id="IPR001086">
    <property type="entry name" value="Preph_deHydtase"/>
</dbReference>
<feature type="domain" description="ACT" evidence="7">
    <location>
        <begin position="158"/>
        <end position="235"/>
    </location>
</feature>
<dbReference type="PROSITE" id="PS51671">
    <property type="entry name" value="ACT"/>
    <property type="match status" value="1"/>
</dbReference>
<keyword evidence="2" id="KW-0057">Aromatic amino acid biosynthesis</keyword>
<dbReference type="PROSITE" id="PS51171">
    <property type="entry name" value="PREPHENATE_DEHYDR_3"/>
    <property type="match status" value="1"/>
</dbReference>